<dbReference type="EC" id="5.4.99.12" evidence="4"/>
<dbReference type="PANTHER" id="PTHR11142:SF22">
    <property type="entry name" value="TRNA PSEUDOURIDINE SYNTHASE A 2"/>
    <property type="match status" value="1"/>
</dbReference>
<keyword evidence="10" id="KW-1185">Reference proteome</keyword>
<evidence type="ECO:0000256" key="6">
    <source>
        <dbReference type="PIRSR" id="PIRSR001430-2"/>
    </source>
</evidence>
<dbReference type="AlphaFoldDB" id="A0A0H2YT27"/>
<dbReference type="PaxDb" id="195103-CPF_1248"/>
<dbReference type="KEGG" id="cpf:CPF_1248"/>
<dbReference type="HAMAP" id="MF_00171">
    <property type="entry name" value="TruA"/>
    <property type="match status" value="1"/>
</dbReference>
<evidence type="ECO:0000256" key="7">
    <source>
        <dbReference type="RuleBase" id="RU003792"/>
    </source>
</evidence>
<dbReference type="GO" id="GO:0003723">
    <property type="term" value="F:RNA binding"/>
    <property type="evidence" value="ECO:0007669"/>
    <property type="project" value="InterPro"/>
</dbReference>
<dbReference type="InterPro" id="IPR020095">
    <property type="entry name" value="PsdUridine_synth_TruA_C"/>
</dbReference>
<evidence type="ECO:0000256" key="5">
    <source>
        <dbReference type="PIRSR" id="PIRSR001430-1"/>
    </source>
</evidence>
<dbReference type="Proteomes" id="UP000001823">
    <property type="component" value="Chromosome"/>
</dbReference>
<organism evidence="9 10">
    <name type="scientific">Clostridium perfringens (strain ATCC 13124 / DSM 756 / JCM 1290 / NCIMB 6125 / NCTC 8237 / Type A)</name>
    <dbReference type="NCBI Taxonomy" id="195103"/>
    <lineage>
        <taxon>Bacteria</taxon>
        <taxon>Bacillati</taxon>
        <taxon>Bacillota</taxon>
        <taxon>Clostridia</taxon>
        <taxon>Eubacteriales</taxon>
        <taxon>Clostridiaceae</taxon>
        <taxon>Clostridium</taxon>
    </lineage>
</organism>
<dbReference type="InterPro" id="IPR020094">
    <property type="entry name" value="TruA/RsuA/RluB/E/F_N"/>
</dbReference>
<dbReference type="RefSeq" id="WP_011590630.1">
    <property type="nucleotide sequence ID" value="NC_008261.1"/>
</dbReference>
<name>A0A0H2YT27_CLOP1</name>
<comment type="function">
    <text evidence="4">Formation of pseudouridine at positions 38, 39 and 40 in the anticodon stem and loop of transfer RNAs.</text>
</comment>
<dbReference type="PANTHER" id="PTHR11142">
    <property type="entry name" value="PSEUDOURIDYLATE SYNTHASE"/>
    <property type="match status" value="1"/>
</dbReference>
<comment type="caution">
    <text evidence="4">Lacks conserved residue(s) required for the propagation of feature annotation.</text>
</comment>
<evidence type="ECO:0000313" key="9">
    <source>
        <dbReference type="EMBL" id="ABG84188.1"/>
    </source>
</evidence>
<reference evidence="9 10" key="1">
    <citation type="journal article" date="2006" name="Genome Res.">
        <title>Skewed genomic variability in strains of the toxigenic bacterial pathogen, Clostridium perfringens.</title>
        <authorList>
            <person name="Myers G.S."/>
            <person name="Rasko D.A."/>
            <person name="Cheung J.K."/>
            <person name="Ravel J."/>
            <person name="Seshadri R."/>
            <person name="Deboy R.T."/>
            <person name="Ren Q."/>
            <person name="Varga J."/>
            <person name="Awad M.M."/>
            <person name="Brinkac L.M."/>
            <person name="Daugherty S.C."/>
            <person name="Haft D.H."/>
            <person name="Dodson R.J."/>
            <person name="Madupu R."/>
            <person name="Nelson W.C."/>
            <person name="Rosovitz M.J."/>
            <person name="Sullivan S.A."/>
            <person name="Khouri H."/>
            <person name="Dimitrov G.I."/>
            <person name="Watkins K.L."/>
            <person name="Mulligan S."/>
            <person name="Benton J."/>
            <person name="Radune D."/>
            <person name="Fisher D.J."/>
            <person name="Atkins H.S."/>
            <person name="Hiscox T."/>
            <person name="Jost B.H."/>
            <person name="Billington S.J."/>
            <person name="Songer J.G."/>
            <person name="McClane B.A."/>
            <person name="Titball R.W."/>
            <person name="Rood J.I."/>
            <person name="Melville S.B."/>
            <person name="Paulsen I.T."/>
        </authorList>
    </citation>
    <scope>NUCLEOTIDE SEQUENCE [LARGE SCALE GENOMIC DNA]</scope>
    <source>
        <strain evidence="10">ATCC 13124 / DSM 756 / JCM 1290 / NCIMB 6125 / NCTC 8237 / S 107 / Type A</strain>
    </source>
</reference>
<dbReference type="Gene3D" id="3.30.70.660">
    <property type="entry name" value="Pseudouridine synthase I, catalytic domain, C-terminal subdomain"/>
    <property type="match status" value="1"/>
</dbReference>
<dbReference type="SUPFAM" id="SSF55120">
    <property type="entry name" value="Pseudouridine synthase"/>
    <property type="match status" value="1"/>
</dbReference>
<dbReference type="Gene3D" id="3.30.70.580">
    <property type="entry name" value="Pseudouridine synthase I, catalytic domain, N-terminal subdomain"/>
    <property type="match status" value="1"/>
</dbReference>
<evidence type="ECO:0000256" key="4">
    <source>
        <dbReference type="HAMAP-Rule" id="MF_00171"/>
    </source>
</evidence>
<dbReference type="eggNOG" id="COG0101">
    <property type="taxonomic scope" value="Bacteria"/>
</dbReference>
<evidence type="ECO:0000259" key="8">
    <source>
        <dbReference type="Pfam" id="PF01416"/>
    </source>
</evidence>
<dbReference type="PIRSF" id="PIRSF001430">
    <property type="entry name" value="tRNA_psdUrid_synth"/>
    <property type="match status" value="1"/>
</dbReference>
<evidence type="ECO:0000256" key="1">
    <source>
        <dbReference type="ARBA" id="ARBA00009375"/>
    </source>
</evidence>
<comment type="catalytic activity">
    <reaction evidence="4 7">
        <text>uridine(38/39/40) in tRNA = pseudouridine(38/39/40) in tRNA</text>
        <dbReference type="Rhea" id="RHEA:22376"/>
        <dbReference type="Rhea" id="RHEA-COMP:10085"/>
        <dbReference type="Rhea" id="RHEA-COMP:10087"/>
        <dbReference type="ChEBI" id="CHEBI:65314"/>
        <dbReference type="ChEBI" id="CHEBI:65315"/>
        <dbReference type="EC" id="5.4.99.12"/>
    </reaction>
</comment>
<dbReference type="GO" id="GO:0031119">
    <property type="term" value="P:tRNA pseudouridine synthesis"/>
    <property type="evidence" value="ECO:0007669"/>
    <property type="project" value="UniProtKB-UniRule"/>
</dbReference>
<dbReference type="FunFam" id="3.30.70.580:FF:000001">
    <property type="entry name" value="tRNA pseudouridine synthase A"/>
    <property type="match status" value="1"/>
</dbReference>
<accession>A0A0H2YT27</accession>
<keyword evidence="3 4" id="KW-0413">Isomerase</keyword>
<protein>
    <recommendedName>
        <fullName evidence="4">tRNA pseudouridine synthase A</fullName>
        <ecNumber evidence="4">5.4.99.12</ecNumber>
    </recommendedName>
    <alternativeName>
        <fullName evidence="4">tRNA pseudouridine(38-40) synthase</fullName>
    </alternativeName>
    <alternativeName>
        <fullName evidence="4">tRNA pseudouridylate synthase I</fullName>
    </alternativeName>
    <alternativeName>
        <fullName evidence="4">tRNA-uridine isomerase I</fullName>
    </alternativeName>
</protein>
<dbReference type="InterPro" id="IPR001406">
    <property type="entry name" value="PsdUridine_synth_TruA"/>
</dbReference>
<feature type="binding site" evidence="4 6">
    <location>
        <position position="114"/>
    </location>
    <ligand>
        <name>substrate</name>
    </ligand>
</feature>
<dbReference type="CDD" id="cd02570">
    <property type="entry name" value="PseudoU_synth_EcTruA"/>
    <property type="match status" value="1"/>
</dbReference>
<comment type="similarity">
    <text evidence="1 4 7">Belongs to the tRNA pseudouridine synthase TruA family.</text>
</comment>
<dbReference type="Pfam" id="PF01416">
    <property type="entry name" value="PseudoU_synth_1"/>
    <property type="match status" value="2"/>
</dbReference>
<dbReference type="InterPro" id="IPR020103">
    <property type="entry name" value="PsdUridine_synth_cat_dom_sf"/>
</dbReference>
<dbReference type="GO" id="GO:0160147">
    <property type="term" value="F:tRNA pseudouridine(38-40) synthase activity"/>
    <property type="evidence" value="ECO:0007669"/>
    <property type="project" value="UniProtKB-EC"/>
</dbReference>
<dbReference type="InterPro" id="IPR020097">
    <property type="entry name" value="PsdUridine_synth_TruA_a/b_dom"/>
</dbReference>
<keyword evidence="2 4" id="KW-0819">tRNA processing</keyword>
<dbReference type="NCBIfam" id="TIGR00071">
    <property type="entry name" value="hisT_truA"/>
    <property type="match status" value="1"/>
</dbReference>
<dbReference type="STRING" id="195103.CPF_1248"/>
<evidence type="ECO:0000313" key="10">
    <source>
        <dbReference type="Proteomes" id="UP000001823"/>
    </source>
</evidence>
<sequence length="248" mass="28565">MRNIKITLDYDGSKYKGWQKQNQKGSNVSTVQDKLEKVLTKMTSEEIQLIGCGRTDSGVHAKNYVANFKTNSLMTLEQIIEYINEYLPEDIRVKEIREASERFHARFNVKSKTYEYTIDNNKFKDVFLRKYAWHVEEKLDLEAMEEGAKYLLGTHDFKSFTSLKSKNKSTLRTINSIEFHENNNILSIKINGNGFLLNMVRIIVGTLVDVGLGKIEPKYINDILEAKERAKASEKAPAHGLCLLELNY</sequence>
<gene>
    <name evidence="9" type="primary">truA1</name>
    <name evidence="4" type="synonym">truA</name>
    <name evidence="9" type="ordered locus">CPF_1248</name>
</gene>
<dbReference type="HOGENOM" id="CLU_014673_0_1_9"/>
<feature type="domain" description="Pseudouridine synthase I TruA alpha/beta" evidence="8">
    <location>
        <begin position="148"/>
        <end position="248"/>
    </location>
</feature>
<comment type="subunit">
    <text evidence="4">Homodimer.</text>
</comment>
<evidence type="ECO:0000256" key="3">
    <source>
        <dbReference type="ARBA" id="ARBA00023235"/>
    </source>
</evidence>
<evidence type="ECO:0000256" key="2">
    <source>
        <dbReference type="ARBA" id="ARBA00022694"/>
    </source>
</evidence>
<feature type="domain" description="Pseudouridine synthase I TruA alpha/beta" evidence="8">
    <location>
        <begin position="9"/>
        <end position="108"/>
    </location>
</feature>
<proteinExistence type="inferred from homology"/>
<dbReference type="EMBL" id="CP000246">
    <property type="protein sequence ID" value="ABG84188.1"/>
    <property type="molecule type" value="Genomic_DNA"/>
</dbReference>
<feature type="active site" description="Nucleophile" evidence="4 5">
    <location>
        <position position="56"/>
    </location>
</feature>